<feature type="domain" description="C-type lysozyme inhibitor" evidence="5">
    <location>
        <begin position="30"/>
        <end position="93"/>
    </location>
</feature>
<dbReference type="Proteomes" id="UP000321389">
    <property type="component" value="Chromosome"/>
</dbReference>
<evidence type="ECO:0000256" key="2">
    <source>
        <dbReference type="ARBA" id="ARBA00023136"/>
    </source>
</evidence>
<dbReference type="KEGG" id="niy:FQ775_15845"/>
<keyword evidence="2" id="KW-0472">Membrane</keyword>
<dbReference type="InterPro" id="IPR018660">
    <property type="entry name" value="MliC"/>
</dbReference>
<dbReference type="EMBL" id="CP042301">
    <property type="protein sequence ID" value="QDZ01724.1"/>
    <property type="molecule type" value="Genomic_DNA"/>
</dbReference>
<evidence type="ECO:0000313" key="6">
    <source>
        <dbReference type="EMBL" id="QDZ01724.1"/>
    </source>
</evidence>
<dbReference type="SUPFAM" id="SSF141488">
    <property type="entry name" value="YdhA-like"/>
    <property type="match status" value="1"/>
</dbReference>
<protein>
    <submittedName>
        <fullName evidence="6">Lysozyme inhibitor</fullName>
    </submittedName>
</protein>
<organism evidence="6 7">
    <name type="scientific">Nitratireductor mangrovi</name>
    <dbReference type="NCBI Taxonomy" id="2599600"/>
    <lineage>
        <taxon>Bacteria</taxon>
        <taxon>Pseudomonadati</taxon>
        <taxon>Pseudomonadota</taxon>
        <taxon>Alphaproteobacteria</taxon>
        <taxon>Hyphomicrobiales</taxon>
        <taxon>Phyllobacteriaceae</taxon>
        <taxon>Nitratireductor</taxon>
    </lineage>
</organism>
<evidence type="ECO:0000256" key="1">
    <source>
        <dbReference type="ARBA" id="ARBA00022729"/>
    </source>
</evidence>
<evidence type="ECO:0000256" key="4">
    <source>
        <dbReference type="ARBA" id="ARBA00023288"/>
    </source>
</evidence>
<evidence type="ECO:0000259" key="5">
    <source>
        <dbReference type="Pfam" id="PF09864"/>
    </source>
</evidence>
<name>A0A5B8L139_9HYPH</name>
<keyword evidence="3" id="KW-0564">Palmitate</keyword>
<evidence type="ECO:0000313" key="7">
    <source>
        <dbReference type="Proteomes" id="UP000321389"/>
    </source>
</evidence>
<dbReference type="Gene3D" id="2.40.128.200">
    <property type="match status" value="1"/>
</dbReference>
<reference evidence="6" key="1">
    <citation type="submission" date="2020-04" db="EMBL/GenBank/DDBJ databases">
        <title>Nitratireductor sp. nov. isolated from mangrove soil.</title>
        <authorList>
            <person name="Ye Y."/>
        </authorList>
    </citation>
    <scope>NUCLEOTIDE SEQUENCE</scope>
    <source>
        <strain evidence="6">SY7</strain>
    </source>
</reference>
<evidence type="ECO:0000256" key="3">
    <source>
        <dbReference type="ARBA" id="ARBA00023139"/>
    </source>
</evidence>
<keyword evidence="4" id="KW-0449">Lipoprotein</keyword>
<keyword evidence="1" id="KW-0732">Signal</keyword>
<proteinExistence type="predicted"/>
<dbReference type="InterPro" id="IPR036328">
    <property type="entry name" value="MliC_sf"/>
</dbReference>
<dbReference type="OrthoDB" id="8030903at2"/>
<gene>
    <name evidence="6" type="ORF">FQ775_15845</name>
</gene>
<dbReference type="RefSeq" id="WP_146300365.1">
    <property type="nucleotide sequence ID" value="NZ_CP042301.2"/>
</dbReference>
<dbReference type="AlphaFoldDB" id="A0A5B8L139"/>
<sequence>MPVLLLSACVGVDTAATFGSSSAAHGRTVYRCSDGARMTVDNRGSSVVLTLDDSEPIELPASPADSRIRYGAAPYALLLDREEALLMKSGAEPNTCRR</sequence>
<keyword evidence="7" id="KW-1185">Reference proteome</keyword>
<accession>A0A5B8L139</accession>
<dbReference type="Pfam" id="PF09864">
    <property type="entry name" value="MliC"/>
    <property type="match status" value="1"/>
</dbReference>